<feature type="compositionally biased region" description="Low complexity" evidence="4">
    <location>
        <begin position="299"/>
        <end position="327"/>
    </location>
</feature>
<evidence type="ECO:0000313" key="5">
    <source>
        <dbReference type="Proteomes" id="UP001652640"/>
    </source>
</evidence>
<dbReference type="PROSITE" id="PS00061">
    <property type="entry name" value="ADH_SHORT"/>
    <property type="match status" value="1"/>
</dbReference>
<dbReference type="PANTHER" id="PTHR43391">
    <property type="entry name" value="RETINOL DEHYDROGENASE-RELATED"/>
    <property type="match status" value="1"/>
</dbReference>
<dbReference type="SUPFAM" id="SSF51735">
    <property type="entry name" value="NAD(P)-binding Rossmann-fold domains"/>
    <property type="match status" value="1"/>
</dbReference>
<reference evidence="6" key="2">
    <citation type="submission" date="2025-08" db="UniProtKB">
        <authorList>
            <consortium name="RefSeq"/>
        </authorList>
    </citation>
    <scope>IDENTIFICATION</scope>
    <source>
        <tissue evidence="6">Tongue muscle</tissue>
    </source>
</reference>
<dbReference type="PANTHER" id="PTHR43391:SF15">
    <property type="entry name" value="17-BETA-HYDROXYSTEROID DEHYDROGENASE TYPE 1"/>
    <property type="match status" value="1"/>
</dbReference>
<proteinExistence type="inferred from homology"/>
<keyword evidence="5" id="KW-1185">Reference proteome</keyword>
<dbReference type="InterPro" id="IPR036291">
    <property type="entry name" value="NAD(P)-bd_dom_sf"/>
</dbReference>
<keyword evidence="2" id="KW-0560">Oxidoreductase</keyword>
<protein>
    <submittedName>
        <fullName evidence="6">17-beta-hydroxysteroid dehydrogenase type 1 isoform X1</fullName>
    </submittedName>
</protein>
<dbReference type="Gene3D" id="3.40.50.720">
    <property type="entry name" value="NAD(P)-binding Rossmann-like Domain"/>
    <property type="match status" value="1"/>
</dbReference>
<organism evidence="5 6">
    <name type="scientific">Odocoileus virginianus</name>
    <name type="common">White-tailed deer</name>
    <dbReference type="NCBI Taxonomy" id="9874"/>
    <lineage>
        <taxon>Eukaryota</taxon>
        <taxon>Metazoa</taxon>
        <taxon>Chordata</taxon>
        <taxon>Craniata</taxon>
        <taxon>Vertebrata</taxon>
        <taxon>Euteleostomi</taxon>
        <taxon>Mammalia</taxon>
        <taxon>Eutheria</taxon>
        <taxon>Laurasiatheria</taxon>
        <taxon>Artiodactyla</taxon>
        <taxon>Ruminantia</taxon>
        <taxon>Pecora</taxon>
        <taxon>Cervidae</taxon>
        <taxon>Odocoileinae</taxon>
        <taxon>Odocoileus</taxon>
    </lineage>
</organism>
<dbReference type="Proteomes" id="UP001652640">
    <property type="component" value="Chromosome 17"/>
</dbReference>
<reference evidence="5" key="1">
    <citation type="journal article" date="2022" name="J. Hered.">
        <title>A De Novo Chromosome-Level Genome Assembly of the White-Tailed Deer, Odocoileus Virginianus.</title>
        <authorList>
            <person name="London E.W."/>
            <person name="Roca A.L."/>
            <person name="Novakofski J.E."/>
            <person name="Mateus-Pinilla N.E."/>
        </authorList>
    </citation>
    <scope>NUCLEOTIDE SEQUENCE [LARGE SCALE GENOMIC DNA]</scope>
</reference>
<evidence type="ECO:0000256" key="1">
    <source>
        <dbReference type="ARBA" id="ARBA00006484"/>
    </source>
</evidence>
<accession>A0ABM4J680</accession>
<dbReference type="GeneID" id="110133814"/>
<comment type="similarity">
    <text evidence="1 3">Belongs to the short-chain dehydrogenases/reductases (SDR) family.</text>
</comment>
<dbReference type="RefSeq" id="XP_070335570.1">
    <property type="nucleotide sequence ID" value="XM_070479469.1"/>
</dbReference>
<dbReference type="PRINTS" id="PR00081">
    <property type="entry name" value="GDHRDH"/>
</dbReference>
<evidence type="ECO:0000313" key="6">
    <source>
        <dbReference type="RefSeq" id="XP_070335570.1"/>
    </source>
</evidence>
<gene>
    <name evidence="6" type="primary">HSD17B1</name>
</gene>
<dbReference type="InterPro" id="IPR002347">
    <property type="entry name" value="SDR_fam"/>
</dbReference>
<dbReference type="InterPro" id="IPR020904">
    <property type="entry name" value="Sc_DH/Rdtase_CS"/>
</dbReference>
<dbReference type="PRINTS" id="PR00080">
    <property type="entry name" value="SDRFAMILY"/>
</dbReference>
<evidence type="ECO:0000256" key="3">
    <source>
        <dbReference type="RuleBase" id="RU000363"/>
    </source>
</evidence>
<dbReference type="Pfam" id="PF00106">
    <property type="entry name" value="adh_short"/>
    <property type="match status" value="1"/>
</dbReference>
<name>A0ABM4J680_ODOVR</name>
<feature type="region of interest" description="Disordered" evidence="4">
    <location>
        <begin position="299"/>
        <end position="332"/>
    </location>
</feature>
<evidence type="ECO:0000256" key="2">
    <source>
        <dbReference type="ARBA" id="ARBA00023002"/>
    </source>
</evidence>
<sequence length="375" mass="39899">MDRTVVLITGCSSGIGLHLALRLASDPSQSFKVYATLRDLASQGPLLEAAQSRGCPPGSLETLQLDVRDADSIAAAQARVTEGRVDVLVCNAGRGLVGPLEAHKEGSVDAVLDVNLMGTVRMLQAFLLDMKRRRSGRILVTGSVGGLMALPFNAVYCASKFALEGLCESLAILLQPFGVHVSLIECGPVHTPFPEKLEGGLGGMLDRADAETRDLFYRYRRHCERVIREAGQDPEEVVEVSAERDCGSGGGPRAPQPSPGQRASSRRCRSSSRRCAPRARPCATSLPNGSCRWCSCASPTPAAPATSRLRTSQRSTTRPPRAPTAPGRRPKLVNWGHLSSALLSSHNKRPNPPLSPALSFAARGDGVRLGKGKGL</sequence>
<feature type="region of interest" description="Disordered" evidence="4">
    <location>
        <begin position="234"/>
        <end position="270"/>
    </location>
</feature>
<evidence type="ECO:0000256" key="4">
    <source>
        <dbReference type="SAM" id="MobiDB-lite"/>
    </source>
</evidence>